<dbReference type="RefSeq" id="WP_144979696.1">
    <property type="nucleotide sequence ID" value="NZ_CP037920.1"/>
</dbReference>
<evidence type="ECO:0000256" key="1">
    <source>
        <dbReference type="ARBA" id="ARBA00004141"/>
    </source>
</evidence>
<name>A0A517VNP5_9PLAN</name>
<feature type="transmembrane region" description="Helical" evidence="7">
    <location>
        <begin position="156"/>
        <end position="173"/>
    </location>
</feature>
<dbReference type="PANTHER" id="PTHR11706:SF33">
    <property type="entry name" value="NATURAL RESISTANCE-ASSOCIATED MACROPHAGE PROTEIN 2"/>
    <property type="match status" value="1"/>
</dbReference>
<keyword evidence="3 7" id="KW-0812">Transmembrane</keyword>
<evidence type="ECO:0000256" key="4">
    <source>
        <dbReference type="ARBA" id="ARBA00022847"/>
    </source>
</evidence>
<dbReference type="GO" id="GO:0034755">
    <property type="term" value="P:iron ion transmembrane transport"/>
    <property type="evidence" value="ECO:0007669"/>
    <property type="project" value="TreeGrafter"/>
</dbReference>
<keyword evidence="4" id="KW-0769">Symport</keyword>
<feature type="transmembrane region" description="Helical" evidence="7">
    <location>
        <begin position="43"/>
        <end position="66"/>
    </location>
</feature>
<feature type="transmembrane region" description="Helical" evidence="7">
    <location>
        <begin position="215"/>
        <end position="234"/>
    </location>
</feature>
<evidence type="ECO:0000256" key="5">
    <source>
        <dbReference type="ARBA" id="ARBA00022989"/>
    </source>
</evidence>
<sequence>MNDQQPINPFKRILRSLGPAIITASVVLGPGSILSASKIGHTYAYQMIWVLVIAVIMMIAMTALSARLGIQLEGTICDELAKRAGRPIAIATGIILFLIAACFQFSNNLGVLAAVEPFIDDGSNLSLGIIVGMNAFIIMALYGFKHLYGLIEKLMKLLVGIMMVAFAINLFQVKPDWMAALSGFIPSIPEGTFDTILPKWDAGADKVTDQMTPLVALYATTFSVAGAFYQSYLVRQKGWTRDNLKQGLIDSTLGISMLGLITMMVLITAAKVLYQNPDVTALSSVSDVAKSLEPAFGKSAMIIFSLGIFAGAFSSFLVNAMIGGSILADGFGLGGYIDQKWPKLFTVFALLVGMAVAIYTKTMGQKPVGLIIFAQSLTVLGIPMLAIAMLWLATRADMKGKNAIPAWMKILGFVGLISSVFLALRTAVKLLLPLING</sequence>
<dbReference type="AlphaFoldDB" id="A0A517VNP5"/>
<accession>A0A517VNP5</accession>
<evidence type="ECO:0000313" key="9">
    <source>
        <dbReference type="Proteomes" id="UP000318704"/>
    </source>
</evidence>
<keyword evidence="5 7" id="KW-1133">Transmembrane helix</keyword>
<dbReference type="NCBIfam" id="NF037982">
    <property type="entry name" value="Nramp_1"/>
    <property type="match status" value="1"/>
</dbReference>
<organism evidence="8 9">
    <name type="scientific">Gimesia aquarii</name>
    <dbReference type="NCBI Taxonomy" id="2527964"/>
    <lineage>
        <taxon>Bacteria</taxon>
        <taxon>Pseudomonadati</taxon>
        <taxon>Planctomycetota</taxon>
        <taxon>Planctomycetia</taxon>
        <taxon>Planctomycetales</taxon>
        <taxon>Planctomycetaceae</taxon>
        <taxon>Gimesia</taxon>
    </lineage>
</organism>
<dbReference type="Pfam" id="PF01566">
    <property type="entry name" value="Nramp"/>
    <property type="match status" value="1"/>
</dbReference>
<comment type="subcellular location">
    <subcellularLocation>
        <location evidence="1">Membrane</location>
        <topology evidence="1">Multi-pass membrane protein</topology>
    </subcellularLocation>
</comment>
<protein>
    <submittedName>
        <fullName evidence="8">Divalent metal cation transporter MntH</fullName>
    </submittedName>
</protein>
<evidence type="ECO:0000256" key="3">
    <source>
        <dbReference type="ARBA" id="ARBA00022692"/>
    </source>
</evidence>
<gene>
    <name evidence="8" type="primary">mntH_1</name>
    <name evidence="8" type="ORF">V144x_00750</name>
</gene>
<evidence type="ECO:0000313" key="8">
    <source>
        <dbReference type="EMBL" id="QDT94644.1"/>
    </source>
</evidence>
<dbReference type="GO" id="GO:0015086">
    <property type="term" value="F:cadmium ion transmembrane transporter activity"/>
    <property type="evidence" value="ECO:0007669"/>
    <property type="project" value="TreeGrafter"/>
</dbReference>
<keyword evidence="2" id="KW-0813">Transport</keyword>
<dbReference type="Proteomes" id="UP000318704">
    <property type="component" value="Chromosome"/>
</dbReference>
<dbReference type="GO" id="GO:0005384">
    <property type="term" value="F:manganese ion transmembrane transporter activity"/>
    <property type="evidence" value="ECO:0007669"/>
    <property type="project" value="TreeGrafter"/>
</dbReference>
<feature type="transmembrane region" description="Helical" evidence="7">
    <location>
        <begin position="406"/>
        <end position="424"/>
    </location>
</feature>
<evidence type="ECO:0000256" key="2">
    <source>
        <dbReference type="ARBA" id="ARBA00022448"/>
    </source>
</evidence>
<feature type="transmembrane region" description="Helical" evidence="7">
    <location>
        <begin position="87"/>
        <end position="106"/>
    </location>
</feature>
<feature type="transmembrane region" description="Helical" evidence="7">
    <location>
        <begin position="126"/>
        <end position="144"/>
    </location>
</feature>
<feature type="transmembrane region" description="Helical" evidence="7">
    <location>
        <begin position="300"/>
        <end position="322"/>
    </location>
</feature>
<feature type="transmembrane region" description="Helical" evidence="7">
    <location>
        <begin position="343"/>
        <end position="360"/>
    </location>
</feature>
<proteinExistence type="predicted"/>
<evidence type="ECO:0000256" key="6">
    <source>
        <dbReference type="ARBA" id="ARBA00023136"/>
    </source>
</evidence>
<dbReference type="InterPro" id="IPR001046">
    <property type="entry name" value="NRAMP_fam"/>
</dbReference>
<dbReference type="PANTHER" id="PTHR11706">
    <property type="entry name" value="SOLUTE CARRIER PROTEIN FAMILY 11 MEMBER"/>
    <property type="match status" value="1"/>
</dbReference>
<feature type="transmembrane region" description="Helical" evidence="7">
    <location>
        <begin position="372"/>
        <end position="394"/>
    </location>
</feature>
<feature type="transmembrane region" description="Helical" evidence="7">
    <location>
        <begin position="255"/>
        <end position="274"/>
    </location>
</feature>
<feature type="transmembrane region" description="Helical" evidence="7">
    <location>
        <begin position="12"/>
        <end position="31"/>
    </location>
</feature>
<dbReference type="EMBL" id="CP037920">
    <property type="protein sequence ID" value="QDT94644.1"/>
    <property type="molecule type" value="Genomic_DNA"/>
</dbReference>
<reference evidence="8 9" key="1">
    <citation type="submission" date="2019-03" db="EMBL/GenBank/DDBJ databases">
        <title>Deep-cultivation of Planctomycetes and their phenomic and genomic characterization uncovers novel biology.</title>
        <authorList>
            <person name="Wiegand S."/>
            <person name="Jogler M."/>
            <person name="Boedeker C."/>
            <person name="Pinto D."/>
            <person name="Vollmers J."/>
            <person name="Rivas-Marin E."/>
            <person name="Kohn T."/>
            <person name="Peeters S.H."/>
            <person name="Heuer A."/>
            <person name="Rast P."/>
            <person name="Oberbeckmann S."/>
            <person name="Bunk B."/>
            <person name="Jeske O."/>
            <person name="Meyerdierks A."/>
            <person name="Storesund J.E."/>
            <person name="Kallscheuer N."/>
            <person name="Luecker S."/>
            <person name="Lage O.M."/>
            <person name="Pohl T."/>
            <person name="Merkel B.J."/>
            <person name="Hornburger P."/>
            <person name="Mueller R.-W."/>
            <person name="Bruemmer F."/>
            <person name="Labrenz M."/>
            <person name="Spormann A.M."/>
            <person name="Op den Camp H."/>
            <person name="Overmann J."/>
            <person name="Amann R."/>
            <person name="Jetten M.S.M."/>
            <person name="Mascher T."/>
            <person name="Medema M.H."/>
            <person name="Devos D.P."/>
            <person name="Kaster A.-K."/>
            <person name="Ovreas L."/>
            <person name="Rohde M."/>
            <person name="Galperin M.Y."/>
            <person name="Jogler C."/>
        </authorList>
    </citation>
    <scope>NUCLEOTIDE SEQUENCE [LARGE SCALE GENOMIC DNA]</scope>
    <source>
        <strain evidence="8 9">V144</strain>
    </source>
</reference>
<dbReference type="KEGG" id="gaw:V144x_00750"/>
<keyword evidence="6 7" id="KW-0472">Membrane</keyword>
<evidence type="ECO:0000256" key="7">
    <source>
        <dbReference type="SAM" id="Phobius"/>
    </source>
</evidence>
<dbReference type="GO" id="GO:0005886">
    <property type="term" value="C:plasma membrane"/>
    <property type="evidence" value="ECO:0007669"/>
    <property type="project" value="TreeGrafter"/>
</dbReference>
<dbReference type="GO" id="GO:0015293">
    <property type="term" value="F:symporter activity"/>
    <property type="evidence" value="ECO:0007669"/>
    <property type="project" value="UniProtKB-KW"/>
</dbReference>